<dbReference type="AlphaFoldDB" id="A0A420WVM5"/>
<gene>
    <name evidence="1" type="ORF">C7446_2349</name>
</gene>
<dbReference type="RefSeq" id="WP_121173261.1">
    <property type="nucleotide sequence ID" value="NZ_RBIN01000006.1"/>
</dbReference>
<sequence>MGTAEKHDPRYVQIRKGEAARILGRSLKKFDELRATDPDFPKGVKDGTARSAPVYFRLSDIYAYSEKLMQR</sequence>
<evidence type="ECO:0008006" key="3">
    <source>
        <dbReference type="Google" id="ProtNLM"/>
    </source>
</evidence>
<evidence type="ECO:0000313" key="2">
    <source>
        <dbReference type="Proteomes" id="UP000281975"/>
    </source>
</evidence>
<dbReference type="Proteomes" id="UP000281975">
    <property type="component" value="Unassembled WGS sequence"/>
</dbReference>
<protein>
    <recommendedName>
        <fullName evidence="3">AlpA family transcriptional regulator</fullName>
    </recommendedName>
</protein>
<dbReference type="OrthoDB" id="6167943at2"/>
<name>A0A420WVM5_9GAMM</name>
<accession>A0A420WVM5</accession>
<dbReference type="EMBL" id="RBIN01000006">
    <property type="protein sequence ID" value="RKR02631.1"/>
    <property type="molecule type" value="Genomic_DNA"/>
</dbReference>
<proteinExistence type="predicted"/>
<comment type="caution">
    <text evidence="1">The sequence shown here is derived from an EMBL/GenBank/DDBJ whole genome shotgun (WGS) entry which is preliminary data.</text>
</comment>
<keyword evidence="2" id="KW-1185">Reference proteome</keyword>
<organism evidence="1 2">
    <name type="scientific">Kushneria sinocarnis</name>
    <dbReference type="NCBI Taxonomy" id="595502"/>
    <lineage>
        <taxon>Bacteria</taxon>
        <taxon>Pseudomonadati</taxon>
        <taxon>Pseudomonadota</taxon>
        <taxon>Gammaproteobacteria</taxon>
        <taxon>Oceanospirillales</taxon>
        <taxon>Halomonadaceae</taxon>
        <taxon>Kushneria</taxon>
    </lineage>
</organism>
<evidence type="ECO:0000313" key="1">
    <source>
        <dbReference type="EMBL" id="RKR02631.1"/>
    </source>
</evidence>
<reference evidence="1 2" key="1">
    <citation type="submission" date="2018-10" db="EMBL/GenBank/DDBJ databases">
        <title>Genomic Encyclopedia of Type Strains, Phase IV (KMG-IV): sequencing the most valuable type-strain genomes for metagenomic binning, comparative biology and taxonomic classification.</title>
        <authorList>
            <person name="Goeker M."/>
        </authorList>
    </citation>
    <scope>NUCLEOTIDE SEQUENCE [LARGE SCALE GENOMIC DNA]</scope>
    <source>
        <strain evidence="1 2">DSM 23229</strain>
    </source>
</reference>